<accession>A0A415M9T1</accession>
<gene>
    <name evidence="2" type="ORF">DW007_10770</name>
</gene>
<evidence type="ECO:0000313" key="2">
    <source>
        <dbReference type="EMBL" id="RHL66867.1"/>
    </source>
</evidence>
<dbReference type="InterPro" id="IPR000157">
    <property type="entry name" value="TIR_dom"/>
</dbReference>
<dbReference type="InterPro" id="IPR013568">
    <property type="entry name" value="SEFIR_dom"/>
</dbReference>
<name>A0A415M9T1_9FIRM</name>
<dbReference type="AlphaFoldDB" id="A0A415M9T1"/>
<reference evidence="2 3" key="1">
    <citation type="submission" date="2018-08" db="EMBL/GenBank/DDBJ databases">
        <title>A genome reference for cultivated species of the human gut microbiota.</title>
        <authorList>
            <person name="Zou Y."/>
            <person name="Xue W."/>
            <person name="Luo G."/>
        </authorList>
    </citation>
    <scope>NUCLEOTIDE SEQUENCE [LARGE SCALE GENOMIC DNA]</scope>
    <source>
        <strain evidence="2 3">AF36-7BH</strain>
    </source>
</reference>
<protein>
    <submittedName>
        <fullName evidence="2">TIR domain-containing protein</fullName>
    </submittedName>
</protein>
<dbReference type="RefSeq" id="WP_118371142.1">
    <property type="nucleotide sequence ID" value="NZ_QROY01000009.1"/>
</dbReference>
<dbReference type="EMBL" id="QROY01000009">
    <property type="protein sequence ID" value="RHL66867.1"/>
    <property type="molecule type" value="Genomic_DNA"/>
</dbReference>
<dbReference type="PROSITE" id="PS51534">
    <property type="entry name" value="SEFIR"/>
    <property type="match status" value="1"/>
</dbReference>
<dbReference type="Pfam" id="PF13676">
    <property type="entry name" value="TIR_2"/>
    <property type="match status" value="1"/>
</dbReference>
<feature type="domain" description="SEFIR" evidence="1">
    <location>
        <begin position="6"/>
        <end position="139"/>
    </location>
</feature>
<dbReference type="GO" id="GO:0007165">
    <property type="term" value="P:signal transduction"/>
    <property type="evidence" value="ECO:0007669"/>
    <property type="project" value="InterPro"/>
</dbReference>
<dbReference type="Gene3D" id="3.40.50.10140">
    <property type="entry name" value="Toll/interleukin-1 receptor homology (TIR) domain"/>
    <property type="match status" value="1"/>
</dbReference>
<comment type="caution">
    <text evidence="2">The sequence shown here is derived from an EMBL/GenBank/DDBJ whole genome shotgun (WGS) entry which is preliminary data.</text>
</comment>
<dbReference type="Proteomes" id="UP000285201">
    <property type="component" value="Unassembled WGS sequence"/>
</dbReference>
<dbReference type="InterPro" id="IPR035897">
    <property type="entry name" value="Toll_tir_struct_dom_sf"/>
</dbReference>
<organism evidence="2 3">
    <name type="scientific">Lachnospira eligens</name>
    <dbReference type="NCBI Taxonomy" id="39485"/>
    <lineage>
        <taxon>Bacteria</taxon>
        <taxon>Bacillati</taxon>
        <taxon>Bacillota</taxon>
        <taxon>Clostridia</taxon>
        <taxon>Lachnospirales</taxon>
        <taxon>Lachnospiraceae</taxon>
        <taxon>Lachnospira</taxon>
    </lineage>
</organism>
<evidence type="ECO:0000313" key="3">
    <source>
        <dbReference type="Proteomes" id="UP000285201"/>
    </source>
</evidence>
<evidence type="ECO:0000259" key="1">
    <source>
        <dbReference type="PROSITE" id="PS51534"/>
    </source>
</evidence>
<dbReference type="SUPFAM" id="SSF52200">
    <property type="entry name" value="Toll/Interleukin receptor TIR domain"/>
    <property type="match status" value="1"/>
</dbReference>
<proteinExistence type="predicted"/>
<sequence>MQDDKIPKIFISYSWSSDALVLDLANRLVSHGVDVVLDKWDLKEGNDKYEFMERCVNDSSITKVLIICDKAYAQKANDRTGGVGDETVIISSEVYGNARQEKFIPIIAERDEEGKEYVPTYIKTRIYIDLSDPEKYEVEYEKLLRNIYEKPQFVKPKLGKKPEWLEEEKANFFPVKDLIRQIRGSNTPVKRRNCIARFQEAYIEALRSYYICGVKPEEAFNNFLNTKPLRDIYLDFVETVAETEDNYAEVLAEAFEYLYNKLSCIKTFDPQANYAYEDDLDVYKTLLWELFICVIAYLRHVKDYAAINVLITYTYFLENNLFGGAIKQANYTTFRHHSVVIEDRYKPKSEMKNKYTLVGDVVCNQREKLPIYTTEAIAEADLFLYQVCNAYDLVEDEQAWYRTYWFPTCYIYAQNKSLEWERMKSRRYCQKMEVLFGVDCIEKLKEKIEKCVYDSQMKYSDGWEAAPTILSCIKVEDIGTVS</sequence>